<gene>
    <name evidence="1" type="ORF">HPB52_008533</name>
</gene>
<evidence type="ECO:0000313" key="1">
    <source>
        <dbReference type="EMBL" id="KAH7976061.1"/>
    </source>
</evidence>
<organism evidence="1 2">
    <name type="scientific">Rhipicephalus sanguineus</name>
    <name type="common">Brown dog tick</name>
    <name type="synonym">Ixodes sanguineus</name>
    <dbReference type="NCBI Taxonomy" id="34632"/>
    <lineage>
        <taxon>Eukaryota</taxon>
        <taxon>Metazoa</taxon>
        <taxon>Ecdysozoa</taxon>
        <taxon>Arthropoda</taxon>
        <taxon>Chelicerata</taxon>
        <taxon>Arachnida</taxon>
        <taxon>Acari</taxon>
        <taxon>Parasitiformes</taxon>
        <taxon>Ixodida</taxon>
        <taxon>Ixodoidea</taxon>
        <taxon>Ixodidae</taxon>
        <taxon>Rhipicephalinae</taxon>
        <taxon>Rhipicephalus</taxon>
        <taxon>Rhipicephalus</taxon>
    </lineage>
</organism>
<reference evidence="1" key="1">
    <citation type="journal article" date="2020" name="Cell">
        <title>Large-Scale Comparative Analyses of Tick Genomes Elucidate Their Genetic Diversity and Vector Capacities.</title>
        <authorList>
            <consortium name="Tick Genome and Microbiome Consortium (TIGMIC)"/>
            <person name="Jia N."/>
            <person name="Wang J."/>
            <person name="Shi W."/>
            <person name="Du L."/>
            <person name="Sun Y."/>
            <person name="Zhan W."/>
            <person name="Jiang J.F."/>
            <person name="Wang Q."/>
            <person name="Zhang B."/>
            <person name="Ji P."/>
            <person name="Bell-Sakyi L."/>
            <person name="Cui X.M."/>
            <person name="Yuan T.T."/>
            <person name="Jiang B.G."/>
            <person name="Yang W.F."/>
            <person name="Lam T.T."/>
            <person name="Chang Q.C."/>
            <person name="Ding S.J."/>
            <person name="Wang X.J."/>
            <person name="Zhu J.G."/>
            <person name="Ruan X.D."/>
            <person name="Zhao L."/>
            <person name="Wei J.T."/>
            <person name="Ye R.Z."/>
            <person name="Que T.C."/>
            <person name="Du C.H."/>
            <person name="Zhou Y.H."/>
            <person name="Cheng J.X."/>
            <person name="Dai P.F."/>
            <person name="Guo W.B."/>
            <person name="Han X.H."/>
            <person name="Huang E.J."/>
            <person name="Li L.F."/>
            <person name="Wei W."/>
            <person name="Gao Y.C."/>
            <person name="Liu J.Z."/>
            <person name="Shao H.Z."/>
            <person name="Wang X."/>
            <person name="Wang C.C."/>
            <person name="Yang T.C."/>
            <person name="Huo Q.B."/>
            <person name="Li W."/>
            <person name="Chen H.Y."/>
            <person name="Chen S.E."/>
            <person name="Zhou L.G."/>
            <person name="Ni X.B."/>
            <person name="Tian J.H."/>
            <person name="Sheng Y."/>
            <person name="Liu T."/>
            <person name="Pan Y.S."/>
            <person name="Xia L.Y."/>
            <person name="Li J."/>
            <person name="Zhao F."/>
            <person name="Cao W.C."/>
        </authorList>
    </citation>
    <scope>NUCLEOTIDE SEQUENCE</scope>
    <source>
        <strain evidence="1">Rsan-2018</strain>
    </source>
</reference>
<dbReference type="AlphaFoldDB" id="A0A9D4T5W8"/>
<reference evidence="1" key="2">
    <citation type="submission" date="2021-09" db="EMBL/GenBank/DDBJ databases">
        <authorList>
            <person name="Jia N."/>
            <person name="Wang J."/>
            <person name="Shi W."/>
            <person name="Du L."/>
            <person name="Sun Y."/>
            <person name="Zhan W."/>
            <person name="Jiang J."/>
            <person name="Wang Q."/>
            <person name="Zhang B."/>
            <person name="Ji P."/>
            <person name="Sakyi L.B."/>
            <person name="Cui X."/>
            <person name="Yuan T."/>
            <person name="Jiang B."/>
            <person name="Yang W."/>
            <person name="Lam T.T.-Y."/>
            <person name="Chang Q."/>
            <person name="Ding S."/>
            <person name="Wang X."/>
            <person name="Zhu J."/>
            <person name="Ruan X."/>
            <person name="Zhao L."/>
            <person name="Wei J."/>
            <person name="Que T."/>
            <person name="Du C."/>
            <person name="Cheng J."/>
            <person name="Dai P."/>
            <person name="Han X."/>
            <person name="Huang E."/>
            <person name="Gao Y."/>
            <person name="Liu J."/>
            <person name="Shao H."/>
            <person name="Ye R."/>
            <person name="Li L."/>
            <person name="Wei W."/>
            <person name="Wang X."/>
            <person name="Wang C."/>
            <person name="Huo Q."/>
            <person name="Li W."/>
            <person name="Guo W."/>
            <person name="Chen H."/>
            <person name="Chen S."/>
            <person name="Zhou L."/>
            <person name="Zhou L."/>
            <person name="Ni X."/>
            <person name="Tian J."/>
            <person name="Zhou Y."/>
            <person name="Sheng Y."/>
            <person name="Liu T."/>
            <person name="Pan Y."/>
            <person name="Xia L."/>
            <person name="Li J."/>
            <person name="Zhao F."/>
            <person name="Cao W."/>
        </authorList>
    </citation>
    <scope>NUCLEOTIDE SEQUENCE</scope>
    <source>
        <strain evidence="1">Rsan-2018</strain>
        <tissue evidence="1">Larvae</tissue>
    </source>
</reference>
<dbReference type="Proteomes" id="UP000821837">
    <property type="component" value="Chromosome 10"/>
</dbReference>
<name>A0A9D4T5W8_RHISA</name>
<keyword evidence="2" id="KW-1185">Reference proteome</keyword>
<dbReference type="VEuPathDB" id="VectorBase:RSAN_044570"/>
<dbReference type="Gene3D" id="3.30.40.10">
    <property type="entry name" value="Zinc/RING finger domain, C3HC4 (zinc finger)"/>
    <property type="match status" value="1"/>
</dbReference>
<dbReference type="EMBL" id="JABSTV010001246">
    <property type="protein sequence ID" value="KAH7976061.1"/>
    <property type="molecule type" value="Genomic_DNA"/>
</dbReference>
<dbReference type="InterPro" id="IPR013083">
    <property type="entry name" value="Znf_RING/FYVE/PHD"/>
</dbReference>
<comment type="caution">
    <text evidence="1">The sequence shown here is derived from an EMBL/GenBank/DDBJ whole genome shotgun (WGS) entry which is preliminary data.</text>
</comment>
<sequence>MAEYPKSGTTHTLFGFGDGFDWRRTSFLEPLPPEMVCSYCGLVCKWTAQLPCLHTACTRCYRKFERRGDTCVLDGRCFTERQVSWAALSEERLAQLSGVAWS</sequence>
<protein>
    <submittedName>
        <fullName evidence="1">Uncharacterized protein</fullName>
    </submittedName>
</protein>
<accession>A0A9D4T5W8</accession>
<proteinExistence type="predicted"/>
<evidence type="ECO:0000313" key="2">
    <source>
        <dbReference type="Proteomes" id="UP000821837"/>
    </source>
</evidence>
<dbReference type="SUPFAM" id="SSF57850">
    <property type="entry name" value="RING/U-box"/>
    <property type="match status" value="1"/>
</dbReference>